<gene>
    <name evidence="11" type="ORF">BSZ36_04225</name>
</gene>
<evidence type="ECO:0000313" key="11">
    <source>
        <dbReference type="EMBL" id="OZC02263.1"/>
    </source>
</evidence>
<evidence type="ECO:0000256" key="5">
    <source>
        <dbReference type="ARBA" id="ARBA00022989"/>
    </source>
</evidence>
<dbReference type="GO" id="GO:0015293">
    <property type="term" value="F:symporter activity"/>
    <property type="evidence" value="ECO:0007669"/>
    <property type="project" value="TreeGrafter"/>
</dbReference>
<evidence type="ECO:0000256" key="2">
    <source>
        <dbReference type="ARBA" id="ARBA00009033"/>
    </source>
</evidence>
<keyword evidence="12" id="KW-1185">Reference proteome</keyword>
<evidence type="ECO:0000259" key="8">
    <source>
        <dbReference type="Pfam" id="PF01773"/>
    </source>
</evidence>
<dbReference type="Pfam" id="PF01773">
    <property type="entry name" value="Nucleos_tra2_N"/>
    <property type="match status" value="1"/>
</dbReference>
<feature type="domain" description="Concentrative nucleoside transporter C-terminal" evidence="9">
    <location>
        <begin position="233"/>
        <end position="476"/>
    </location>
</feature>
<evidence type="ECO:0000256" key="3">
    <source>
        <dbReference type="ARBA" id="ARBA00022475"/>
    </source>
</evidence>
<feature type="transmembrane region" description="Helical" evidence="7">
    <location>
        <begin position="419"/>
        <end position="440"/>
    </location>
</feature>
<keyword evidence="3" id="KW-1003">Cell membrane</keyword>
<dbReference type="AlphaFoldDB" id="A0A259TWY2"/>
<comment type="similarity">
    <text evidence="2">Belongs to the concentrative nucleoside transporter (CNT) (TC 2.A.41) family.</text>
</comment>
<proteinExistence type="inferred from homology"/>
<sequence>MDIDFLTSAGRGLLGLVGIIAIAFLLSSDKRRINWRTVGAGLLLQLVFAVLFLKGEDLAETFAPFGWPRAAFAWVAGLFVKFLAAVEAGATFIFGTLALSPGSEGSLGFFFFAYVLPTVIVFASLMSVLYYLGIMQWIVRGVSWVVRRALGTSGPESLSVSANIFVGQTEAPLVIKPYIKNLTRSELMAVMTGGMATIAGGVLASYVAFLGERYASVAGIAVEAGQQLFAEQLLGASVMAAPAALVLAKILIPETRPVTDSLSPEAHAAVASTASGVVPVTDAGEATLPATSSDEAQEAAVEALEDAGPKNIIDAAATGAADGMQLALNIGAMLIAFLALIAMINGIIDWSAGLFGYTMTLESILGVVLAPVAWLIGVPTADITTFGGLLGTKVIANEFVAYSQFADLLGTGVLDQKTIVMATFALCGFANLSSIGIQIGGIGPLAPERTGEIASLGLRAVLAGTLANLMTATIAGVLLG</sequence>
<feature type="domain" description="Concentrative nucleoside transporter N-terminal" evidence="8">
    <location>
        <begin position="14"/>
        <end position="97"/>
    </location>
</feature>
<dbReference type="InterPro" id="IPR011642">
    <property type="entry name" value="Gate_dom"/>
</dbReference>
<dbReference type="GO" id="GO:0005886">
    <property type="term" value="C:plasma membrane"/>
    <property type="evidence" value="ECO:0007669"/>
    <property type="project" value="UniProtKB-SubCell"/>
</dbReference>
<dbReference type="Proteomes" id="UP000216446">
    <property type="component" value="Unassembled WGS sequence"/>
</dbReference>
<feature type="transmembrane region" description="Helical" evidence="7">
    <location>
        <begin position="73"/>
        <end position="99"/>
    </location>
</feature>
<dbReference type="InParanoid" id="A0A259TWY2"/>
<keyword evidence="5 7" id="KW-1133">Transmembrane helix</keyword>
<accession>A0A259TWY2</accession>
<dbReference type="Pfam" id="PF07662">
    <property type="entry name" value="Nucleos_tra2_C"/>
    <property type="match status" value="1"/>
</dbReference>
<evidence type="ECO:0000256" key="6">
    <source>
        <dbReference type="ARBA" id="ARBA00023136"/>
    </source>
</evidence>
<dbReference type="GO" id="GO:0005337">
    <property type="term" value="F:nucleoside transmembrane transporter activity"/>
    <property type="evidence" value="ECO:0007669"/>
    <property type="project" value="InterPro"/>
</dbReference>
<evidence type="ECO:0000256" key="1">
    <source>
        <dbReference type="ARBA" id="ARBA00004651"/>
    </source>
</evidence>
<evidence type="ECO:0000256" key="4">
    <source>
        <dbReference type="ARBA" id="ARBA00022692"/>
    </source>
</evidence>
<feature type="domain" description="Nucleoside transporter/FeoB GTPase Gate" evidence="10">
    <location>
        <begin position="114"/>
        <end position="212"/>
    </location>
</feature>
<evidence type="ECO:0000259" key="10">
    <source>
        <dbReference type="Pfam" id="PF07670"/>
    </source>
</evidence>
<dbReference type="InterPro" id="IPR002668">
    <property type="entry name" value="CNT_N_dom"/>
</dbReference>
<comment type="caution">
    <text evidence="11">The sequence shown here is derived from an EMBL/GenBank/DDBJ whole genome shotgun (WGS) entry which is preliminary data.</text>
</comment>
<dbReference type="InterPro" id="IPR008276">
    <property type="entry name" value="C_nuclsd_transpt"/>
</dbReference>
<dbReference type="InterPro" id="IPR011657">
    <property type="entry name" value="CNT_C_dom"/>
</dbReference>
<dbReference type="PANTHER" id="PTHR10590">
    <property type="entry name" value="SODIUM/NUCLEOSIDE COTRANSPORTER"/>
    <property type="match status" value="1"/>
</dbReference>
<dbReference type="PANTHER" id="PTHR10590:SF4">
    <property type="entry name" value="SOLUTE CARRIER FAMILY 28 MEMBER 3"/>
    <property type="match status" value="1"/>
</dbReference>
<dbReference type="FunCoup" id="A0A259TWY2">
    <property type="interactions" value="230"/>
</dbReference>
<feature type="transmembrane region" description="Helical" evidence="7">
    <location>
        <begin position="33"/>
        <end position="53"/>
    </location>
</feature>
<feature type="transmembrane region" description="Helical" evidence="7">
    <location>
        <begin position="6"/>
        <end position="26"/>
    </location>
</feature>
<protein>
    <submittedName>
        <fullName evidence="11">Na+ dependent nucleoside transporter domain-containing protein</fullName>
    </submittedName>
</protein>
<reference evidence="11 12" key="1">
    <citation type="submission" date="2016-11" db="EMBL/GenBank/DDBJ databases">
        <title>Study of marine rhodopsin-containing bacteria.</title>
        <authorList>
            <person name="Yoshizawa S."/>
            <person name="Kumagai Y."/>
            <person name="Kogure K."/>
        </authorList>
    </citation>
    <scope>NUCLEOTIDE SEQUENCE [LARGE SCALE GENOMIC DNA]</scope>
    <source>
        <strain evidence="11 12">SG-29</strain>
    </source>
</reference>
<dbReference type="OrthoDB" id="9766455at2"/>
<keyword evidence="4 7" id="KW-0812">Transmembrane</keyword>
<dbReference type="Pfam" id="PF07670">
    <property type="entry name" value="Gate"/>
    <property type="match status" value="1"/>
</dbReference>
<name>A0A259TWY2_9BACT</name>
<feature type="transmembrane region" description="Helical" evidence="7">
    <location>
        <begin position="326"/>
        <end position="348"/>
    </location>
</feature>
<feature type="transmembrane region" description="Helical" evidence="7">
    <location>
        <begin position="187"/>
        <end position="209"/>
    </location>
</feature>
<dbReference type="RefSeq" id="WP_094546328.1">
    <property type="nucleotide sequence ID" value="NZ_MQWB01000001.1"/>
</dbReference>
<feature type="transmembrane region" description="Helical" evidence="7">
    <location>
        <begin position="111"/>
        <end position="138"/>
    </location>
</feature>
<comment type="subcellular location">
    <subcellularLocation>
        <location evidence="1">Cell membrane</location>
        <topology evidence="1">Multi-pass membrane protein</topology>
    </subcellularLocation>
</comment>
<keyword evidence="6 7" id="KW-0472">Membrane</keyword>
<evidence type="ECO:0000259" key="9">
    <source>
        <dbReference type="Pfam" id="PF07662"/>
    </source>
</evidence>
<evidence type="ECO:0000256" key="7">
    <source>
        <dbReference type="SAM" id="Phobius"/>
    </source>
</evidence>
<feature type="transmembrane region" description="Helical" evidence="7">
    <location>
        <begin position="460"/>
        <end position="479"/>
    </location>
</feature>
<evidence type="ECO:0000313" key="12">
    <source>
        <dbReference type="Proteomes" id="UP000216446"/>
    </source>
</evidence>
<organism evidence="11 12">
    <name type="scientific">Rubricoccus marinus</name>
    <dbReference type="NCBI Taxonomy" id="716817"/>
    <lineage>
        <taxon>Bacteria</taxon>
        <taxon>Pseudomonadati</taxon>
        <taxon>Rhodothermota</taxon>
        <taxon>Rhodothermia</taxon>
        <taxon>Rhodothermales</taxon>
        <taxon>Rubricoccaceae</taxon>
        <taxon>Rubricoccus</taxon>
    </lineage>
</organism>
<dbReference type="EMBL" id="MQWB01000001">
    <property type="protein sequence ID" value="OZC02263.1"/>
    <property type="molecule type" value="Genomic_DNA"/>
</dbReference>